<sequence length="538" mass="61351">MSSFFILLFYFVCCILIGFVTVSKPLSVLLIQALPSISHHIWTEHLVKGLLREGHHVHTVSILETKIESKLAENLTYAIFEDAMAPSPEYMDYSPDQWAHFNEFYMSYATYLWGIIKCDKMTKTKAARNLLEMVKTVEFDVIVSDITLHHCFYGLWEVAKGKPPVVGLIPSGTAPWIKDYTGSSYPTVRPYTSSGIAKPVGLWQKTWNTVYFIADDFIRYYYFLPIVQQLAEEYVGHAIRPLHEIEKDRINIVLINSHSAFEPAIPLPPNALEIGGFHVQAIKPIPGDKVVTYPENMRVFLDEAKNGAIVISLGSNVEWKGVGIDKAKAVILALSKLKQRVLWKLDIKLPFQVPKNIMIMKWIPQKEVLSHKNVKAIWAHGGIFGTQEAIWEGVPIIVTPVFSDQKSNAAIIVAKGVGIRLDIKTLSTQSVLHAIEEILYNKSYTRNMKRLSYEFRDRPIPPLDLAVWSIEYTVRHPNRSLATSLRSQSWVVQNLIDIYVFLVFNLLIILLSIFFAIKLLINFYYSRIVSKLRKTKQS</sequence>
<feature type="transmembrane region" description="Helical" evidence="4">
    <location>
        <begin position="498"/>
        <end position="525"/>
    </location>
</feature>
<protein>
    <submittedName>
        <fullName evidence="6">UDP-glucuronosyltransferase 2C1-like</fullName>
    </submittedName>
</protein>
<dbReference type="InterPro" id="IPR050271">
    <property type="entry name" value="UDP-glycosyltransferase"/>
</dbReference>
<dbReference type="PANTHER" id="PTHR48043">
    <property type="entry name" value="EG:EG0003.4 PROTEIN-RELATED"/>
    <property type="match status" value="1"/>
</dbReference>
<dbReference type="AlphaFoldDB" id="A0A6J1PFB8"/>
<evidence type="ECO:0000256" key="2">
    <source>
        <dbReference type="ARBA" id="ARBA00022676"/>
    </source>
</evidence>
<dbReference type="RefSeq" id="XP_024867940.1">
    <property type="nucleotide sequence ID" value="XM_025012172.1"/>
</dbReference>
<dbReference type="PANTHER" id="PTHR48043:SF159">
    <property type="entry name" value="EG:EG0003.4 PROTEIN-RELATED"/>
    <property type="match status" value="1"/>
</dbReference>
<name>A0A6J1PFB8_9HYME</name>
<comment type="similarity">
    <text evidence="1">Belongs to the UDP-glycosyltransferase family.</text>
</comment>
<evidence type="ECO:0000313" key="5">
    <source>
        <dbReference type="Proteomes" id="UP000504618"/>
    </source>
</evidence>
<keyword evidence="2" id="KW-0328">Glycosyltransferase</keyword>
<evidence type="ECO:0000256" key="3">
    <source>
        <dbReference type="ARBA" id="ARBA00022679"/>
    </source>
</evidence>
<dbReference type="OrthoDB" id="5835829at2759"/>
<accession>A0A6J1PFB8</accession>
<dbReference type="GeneID" id="112452112"/>
<keyword evidence="5" id="KW-1185">Reference proteome</keyword>
<dbReference type="FunFam" id="3.40.50.2000:FF:000050">
    <property type="entry name" value="UDP-glucuronosyltransferase"/>
    <property type="match status" value="1"/>
</dbReference>
<keyword evidence="4" id="KW-0472">Membrane</keyword>
<dbReference type="Gene3D" id="3.40.50.2000">
    <property type="entry name" value="Glycogen Phosphorylase B"/>
    <property type="match status" value="1"/>
</dbReference>
<keyword evidence="4" id="KW-0812">Transmembrane</keyword>
<gene>
    <name evidence="6" type="primary">LOC112452112</name>
</gene>
<evidence type="ECO:0000256" key="1">
    <source>
        <dbReference type="ARBA" id="ARBA00009995"/>
    </source>
</evidence>
<reference evidence="6" key="1">
    <citation type="submission" date="2025-08" db="UniProtKB">
        <authorList>
            <consortium name="RefSeq"/>
        </authorList>
    </citation>
    <scope>IDENTIFICATION</scope>
    <source>
        <tissue evidence="6">Whole body</tissue>
    </source>
</reference>
<dbReference type="SUPFAM" id="SSF53756">
    <property type="entry name" value="UDP-Glycosyltransferase/glycogen phosphorylase"/>
    <property type="match status" value="1"/>
</dbReference>
<evidence type="ECO:0000313" key="6">
    <source>
        <dbReference type="RefSeq" id="XP_024867940.1"/>
    </source>
</evidence>
<evidence type="ECO:0000256" key="4">
    <source>
        <dbReference type="SAM" id="Phobius"/>
    </source>
</evidence>
<keyword evidence="3" id="KW-0808">Transferase</keyword>
<proteinExistence type="inferred from homology"/>
<dbReference type="InterPro" id="IPR002213">
    <property type="entry name" value="UDP_glucos_trans"/>
</dbReference>
<dbReference type="Proteomes" id="UP000504618">
    <property type="component" value="Unplaced"/>
</dbReference>
<keyword evidence="4" id="KW-1133">Transmembrane helix</keyword>
<dbReference type="CDD" id="cd03784">
    <property type="entry name" value="GT1_Gtf-like"/>
    <property type="match status" value="1"/>
</dbReference>
<dbReference type="GO" id="GO:0008194">
    <property type="term" value="F:UDP-glycosyltransferase activity"/>
    <property type="evidence" value="ECO:0007669"/>
    <property type="project" value="InterPro"/>
</dbReference>
<organism evidence="5 6">
    <name type="scientific">Temnothorax curvispinosus</name>
    <dbReference type="NCBI Taxonomy" id="300111"/>
    <lineage>
        <taxon>Eukaryota</taxon>
        <taxon>Metazoa</taxon>
        <taxon>Ecdysozoa</taxon>
        <taxon>Arthropoda</taxon>
        <taxon>Hexapoda</taxon>
        <taxon>Insecta</taxon>
        <taxon>Pterygota</taxon>
        <taxon>Neoptera</taxon>
        <taxon>Endopterygota</taxon>
        <taxon>Hymenoptera</taxon>
        <taxon>Apocrita</taxon>
        <taxon>Aculeata</taxon>
        <taxon>Formicoidea</taxon>
        <taxon>Formicidae</taxon>
        <taxon>Myrmicinae</taxon>
        <taxon>Temnothorax</taxon>
    </lineage>
</organism>
<dbReference type="Pfam" id="PF00201">
    <property type="entry name" value="UDPGT"/>
    <property type="match status" value="1"/>
</dbReference>